<feature type="transmembrane region" description="Helical" evidence="6">
    <location>
        <begin position="66"/>
        <end position="88"/>
    </location>
</feature>
<evidence type="ECO:0000256" key="2">
    <source>
        <dbReference type="ARBA" id="ARBA00009773"/>
    </source>
</evidence>
<dbReference type="Proteomes" id="UP001576776">
    <property type="component" value="Unassembled WGS sequence"/>
</dbReference>
<proteinExistence type="inferred from homology"/>
<keyword evidence="4 6" id="KW-1133">Transmembrane helix</keyword>
<evidence type="ECO:0000313" key="7">
    <source>
        <dbReference type="EMBL" id="MFB2938302.1"/>
    </source>
</evidence>
<feature type="transmembrane region" description="Helical" evidence="6">
    <location>
        <begin position="251"/>
        <end position="274"/>
    </location>
</feature>
<keyword evidence="5 6" id="KW-0472">Membrane</keyword>
<evidence type="ECO:0000256" key="4">
    <source>
        <dbReference type="ARBA" id="ARBA00022989"/>
    </source>
</evidence>
<evidence type="ECO:0000313" key="8">
    <source>
        <dbReference type="Proteomes" id="UP001576776"/>
    </source>
</evidence>
<dbReference type="PANTHER" id="PTHR21716:SF66">
    <property type="entry name" value="TRANSPORT PROTEIN SLL0063-RELATED"/>
    <property type="match status" value="1"/>
</dbReference>
<dbReference type="EMBL" id="JBHFNS010000087">
    <property type="protein sequence ID" value="MFB2938302.1"/>
    <property type="molecule type" value="Genomic_DNA"/>
</dbReference>
<dbReference type="InterPro" id="IPR002549">
    <property type="entry name" value="AI-2E-like"/>
</dbReference>
<keyword evidence="8" id="KW-1185">Reference proteome</keyword>
<comment type="similarity">
    <text evidence="2">Belongs to the autoinducer-2 exporter (AI-2E) (TC 2.A.86) family.</text>
</comment>
<feature type="transmembrane region" description="Helical" evidence="6">
    <location>
        <begin position="214"/>
        <end position="245"/>
    </location>
</feature>
<accession>A0ABV4YHJ3</accession>
<evidence type="ECO:0000256" key="3">
    <source>
        <dbReference type="ARBA" id="ARBA00022692"/>
    </source>
</evidence>
<sequence length="376" mass="41546">MNKEYSIFSPIQKFMITWLLVLAASWATLVTIGYVGELVSVFLSAALLAFLFNYPVKVVQRFLPRILAIALVYLTAIVAITFIGLTVVPPVFNQGVQLVTNLPSLVQSAREQLDNFQIWSAEHNLPFDVRILASQLLSKVQAQAEVIASKGFGLVLGTFNWFIDLIFILVISFYMLIDGERVWGGITSILSPIVRQVLTESLQKNLQKFISGQLFLGLFMAIMLTIAFWFLKVPFFLLFAVFIGLMEVIPFVGATLGIGTVVIIVAFINWWLALEVLATSVVLQQIKDNLVSPRLMGGLTGFSPVILFLALLLGAKFGGFLGVILAIPLTGVVKSVAEIVFDPDLPPQTGSFFNNPFDKDQEHLPLESFAVKKDKI</sequence>
<reference evidence="7 8" key="1">
    <citation type="submission" date="2024-09" db="EMBL/GenBank/DDBJ databases">
        <title>Floridaenema gen nov. (Aerosakkonemataceae, Aerosakkonematales ord. nov., Cyanobacteria) from benthic tropical and subtropical fresh waters, with the description of four new species.</title>
        <authorList>
            <person name="Moretto J.A."/>
            <person name="Berthold D.E."/>
            <person name="Lefler F.W."/>
            <person name="Huang I.-S."/>
            <person name="Laughinghouse H. IV."/>
        </authorList>
    </citation>
    <scope>NUCLEOTIDE SEQUENCE [LARGE SCALE GENOMIC DNA]</scope>
    <source>
        <strain evidence="7 8">BLCC-F154</strain>
    </source>
</reference>
<evidence type="ECO:0000256" key="6">
    <source>
        <dbReference type="SAM" id="Phobius"/>
    </source>
</evidence>
<gene>
    <name evidence="7" type="ORF">ACE1B6_23900</name>
</gene>
<comment type="caution">
    <text evidence="7">The sequence shown here is derived from an EMBL/GenBank/DDBJ whole genome shotgun (WGS) entry which is preliminary data.</text>
</comment>
<comment type="subcellular location">
    <subcellularLocation>
        <location evidence="1">Membrane</location>
        <topology evidence="1">Multi-pass membrane protein</topology>
    </subcellularLocation>
</comment>
<evidence type="ECO:0000256" key="1">
    <source>
        <dbReference type="ARBA" id="ARBA00004141"/>
    </source>
</evidence>
<protein>
    <submittedName>
        <fullName evidence="7">AI-2E family transporter</fullName>
    </submittedName>
</protein>
<dbReference type="Pfam" id="PF01594">
    <property type="entry name" value="AI-2E_transport"/>
    <property type="match status" value="1"/>
</dbReference>
<feature type="transmembrane region" description="Helical" evidence="6">
    <location>
        <begin position="159"/>
        <end position="177"/>
    </location>
</feature>
<feature type="transmembrane region" description="Helical" evidence="6">
    <location>
        <begin position="38"/>
        <end position="54"/>
    </location>
</feature>
<evidence type="ECO:0000256" key="5">
    <source>
        <dbReference type="ARBA" id="ARBA00023136"/>
    </source>
</evidence>
<keyword evidence="3 6" id="KW-0812">Transmembrane</keyword>
<name>A0ABV4YHJ3_9CYAN</name>
<dbReference type="PANTHER" id="PTHR21716">
    <property type="entry name" value="TRANSMEMBRANE PROTEIN"/>
    <property type="match status" value="1"/>
</dbReference>
<feature type="transmembrane region" description="Helical" evidence="6">
    <location>
        <begin position="12"/>
        <end position="32"/>
    </location>
</feature>
<organism evidence="7 8">
    <name type="scientific">Floridaenema fluviatile BLCC-F154</name>
    <dbReference type="NCBI Taxonomy" id="3153640"/>
    <lineage>
        <taxon>Bacteria</taxon>
        <taxon>Bacillati</taxon>
        <taxon>Cyanobacteriota</taxon>
        <taxon>Cyanophyceae</taxon>
        <taxon>Oscillatoriophycideae</taxon>
        <taxon>Aerosakkonematales</taxon>
        <taxon>Aerosakkonemataceae</taxon>
        <taxon>Floridanema</taxon>
        <taxon>Floridanema fluviatile</taxon>
    </lineage>
</organism>